<evidence type="ECO:0000256" key="1">
    <source>
        <dbReference type="ARBA" id="ARBA00000024"/>
    </source>
</evidence>
<keyword evidence="10 16" id="KW-0028">Amino-acid biosynthesis</keyword>
<dbReference type="Pfam" id="PF01502">
    <property type="entry name" value="PRA-CH"/>
    <property type="match status" value="1"/>
</dbReference>
<evidence type="ECO:0000256" key="13">
    <source>
        <dbReference type="ARBA" id="ARBA00022840"/>
    </source>
</evidence>
<dbReference type="Gene3D" id="3.10.20.810">
    <property type="entry name" value="Phosphoribosyl-AMP cyclohydrolase"/>
    <property type="match status" value="1"/>
</dbReference>
<comment type="similarity">
    <text evidence="7 16">In the N-terminal section; belongs to the PRA-CH family.</text>
</comment>
<keyword evidence="15 16" id="KW-0511">Multifunctional enzyme</keyword>
<comment type="similarity">
    <text evidence="6 16">In the C-terminal section; belongs to the PRA-PH family.</text>
</comment>
<keyword evidence="14 16" id="KW-0368">Histidine biosynthesis</keyword>
<evidence type="ECO:0000259" key="17">
    <source>
        <dbReference type="Pfam" id="PF01502"/>
    </source>
</evidence>
<comment type="catalytic activity">
    <reaction evidence="2 16">
        <text>1-(5-phospho-beta-D-ribosyl)-ATP + H2O = 1-(5-phospho-beta-D-ribosyl)-5'-AMP + diphosphate + H(+)</text>
        <dbReference type="Rhea" id="RHEA:22828"/>
        <dbReference type="ChEBI" id="CHEBI:15377"/>
        <dbReference type="ChEBI" id="CHEBI:15378"/>
        <dbReference type="ChEBI" id="CHEBI:33019"/>
        <dbReference type="ChEBI" id="CHEBI:59457"/>
        <dbReference type="ChEBI" id="CHEBI:73183"/>
        <dbReference type="EC" id="3.6.1.31"/>
    </reaction>
</comment>
<feature type="domain" description="Phosphoribosyl-AMP cyclohydrolase" evidence="17">
    <location>
        <begin position="39"/>
        <end position="111"/>
    </location>
</feature>
<dbReference type="InterPro" id="IPR021130">
    <property type="entry name" value="PRib-ATP_PPHydrolase-like"/>
</dbReference>
<dbReference type="SUPFAM" id="SSF141734">
    <property type="entry name" value="HisI-like"/>
    <property type="match status" value="1"/>
</dbReference>
<dbReference type="GO" id="GO:0004635">
    <property type="term" value="F:phosphoribosyl-AMP cyclohydrolase activity"/>
    <property type="evidence" value="ECO:0007669"/>
    <property type="project" value="UniProtKB-EC"/>
</dbReference>
<evidence type="ECO:0000256" key="11">
    <source>
        <dbReference type="ARBA" id="ARBA00022741"/>
    </source>
</evidence>
<dbReference type="EC" id="3.6.1.31" evidence="16"/>
<evidence type="ECO:0000313" key="19">
    <source>
        <dbReference type="Proteomes" id="UP001203058"/>
    </source>
</evidence>
<evidence type="ECO:0000256" key="8">
    <source>
        <dbReference type="ARBA" id="ARBA00009392"/>
    </source>
</evidence>
<name>A0ABS9VMB2_9SPHN</name>
<evidence type="ECO:0000256" key="2">
    <source>
        <dbReference type="ARBA" id="ARBA00001460"/>
    </source>
</evidence>
<dbReference type="NCBIfam" id="TIGR03188">
    <property type="entry name" value="histidine_hisI"/>
    <property type="match status" value="1"/>
</dbReference>
<organism evidence="18 19">
    <name type="scientific">Sphingomonas telluris</name>
    <dbReference type="NCBI Taxonomy" id="2907998"/>
    <lineage>
        <taxon>Bacteria</taxon>
        <taxon>Pseudomonadati</taxon>
        <taxon>Pseudomonadota</taxon>
        <taxon>Alphaproteobacteria</taxon>
        <taxon>Sphingomonadales</taxon>
        <taxon>Sphingomonadaceae</taxon>
        <taxon>Sphingomonas</taxon>
    </lineage>
</organism>
<reference evidence="18 19" key="1">
    <citation type="submission" date="2022-03" db="EMBL/GenBank/DDBJ databases">
        <authorList>
            <person name="Jo J.-H."/>
            <person name="Im W.-T."/>
        </authorList>
    </citation>
    <scope>NUCLEOTIDE SEQUENCE [LARGE SCALE GENOMIC DNA]</scope>
    <source>
        <strain evidence="18 19">SM33</strain>
    </source>
</reference>
<feature type="region of interest" description="Phosphoribosyl-ATP pyrophosphohydrolase" evidence="16">
    <location>
        <begin position="121"/>
        <end position="219"/>
    </location>
</feature>
<feature type="region of interest" description="Phosphoribosyl-AMP cyclohydrolase" evidence="16">
    <location>
        <begin position="1"/>
        <end position="120"/>
    </location>
</feature>
<dbReference type="PANTHER" id="PTHR42945">
    <property type="entry name" value="HISTIDINE BIOSYNTHESIS BIFUNCTIONAL PROTEIN"/>
    <property type="match status" value="1"/>
</dbReference>
<gene>
    <name evidence="16 18" type="primary">hisIE</name>
    <name evidence="16" type="synonym">hisI</name>
    <name evidence="18" type="ORF">LZ016_08320</name>
</gene>
<dbReference type="PANTHER" id="PTHR42945:SF9">
    <property type="entry name" value="HISTIDINE BIOSYNTHESIS BIFUNCTIONAL PROTEIN HISIE"/>
    <property type="match status" value="1"/>
</dbReference>
<dbReference type="EC" id="3.5.4.19" evidence="16"/>
<dbReference type="SUPFAM" id="SSF101386">
    <property type="entry name" value="all-alpha NTP pyrophosphatases"/>
    <property type="match status" value="1"/>
</dbReference>
<dbReference type="InterPro" id="IPR008179">
    <property type="entry name" value="HisE"/>
</dbReference>
<dbReference type="InterPro" id="IPR038019">
    <property type="entry name" value="PRib_AMP_CycHydrolase_sf"/>
</dbReference>
<dbReference type="GO" id="GO:0004636">
    <property type="term" value="F:phosphoribosyl-ATP diphosphatase activity"/>
    <property type="evidence" value="ECO:0007669"/>
    <property type="project" value="UniProtKB-EC"/>
</dbReference>
<dbReference type="EMBL" id="JAKZHW010000001">
    <property type="protein sequence ID" value="MCH8616101.1"/>
    <property type="molecule type" value="Genomic_DNA"/>
</dbReference>
<dbReference type="InterPro" id="IPR002496">
    <property type="entry name" value="PRib_AMP_CycHydrolase_dom"/>
</dbReference>
<evidence type="ECO:0000256" key="9">
    <source>
        <dbReference type="ARBA" id="ARBA00022490"/>
    </source>
</evidence>
<dbReference type="RefSeq" id="WP_241446921.1">
    <property type="nucleotide sequence ID" value="NZ_JAKZHW010000001.1"/>
</dbReference>
<comment type="subcellular location">
    <subcellularLocation>
        <location evidence="3 16">Cytoplasm</location>
    </subcellularLocation>
</comment>
<keyword evidence="13 16" id="KW-0067">ATP-binding</keyword>
<comment type="caution">
    <text evidence="18">The sequence shown here is derived from an EMBL/GenBank/DDBJ whole genome shotgun (WGS) entry which is preliminary data.</text>
</comment>
<keyword evidence="11 16" id="KW-0547">Nucleotide-binding</keyword>
<dbReference type="Proteomes" id="UP001203058">
    <property type="component" value="Unassembled WGS sequence"/>
</dbReference>
<evidence type="ECO:0000256" key="12">
    <source>
        <dbReference type="ARBA" id="ARBA00022801"/>
    </source>
</evidence>
<keyword evidence="12 16" id="KW-0378">Hydrolase</keyword>
<sequence>MRDRSAPLTEADVASLDWEKMDGLLPALVQDRRTGQVLMLGYMNSEALAGTLGTGLATFYSRSKERLWQKGETSGNRLKVHGVFADCDDDSLLVLADPEGPTCHLGTQSCFGAEPTGPGWLSELSDIISERAALGDASSYTRKLLDEGPERIGKKIGEEGVEVALAGVGRDAKGCVEEVADLLYHVAVLMEARGFSWDDVVALLRARHAKASKDRTATS</sequence>
<evidence type="ECO:0000256" key="7">
    <source>
        <dbReference type="ARBA" id="ARBA00008299"/>
    </source>
</evidence>
<evidence type="ECO:0000256" key="15">
    <source>
        <dbReference type="ARBA" id="ARBA00023268"/>
    </source>
</evidence>
<evidence type="ECO:0000256" key="10">
    <source>
        <dbReference type="ARBA" id="ARBA00022605"/>
    </source>
</evidence>
<keyword evidence="19" id="KW-1185">Reference proteome</keyword>
<evidence type="ECO:0000256" key="6">
    <source>
        <dbReference type="ARBA" id="ARBA00007731"/>
    </source>
</evidence>
<protein>
    <recommendedName>
        <fullName evidence="16">Histidine biosynthesis bifunctional protein HisIE</fullName>
    </recommendedName>
    <domain>
        <recommendedName>
            <fullName evidence="16">Phosphoribosyl-AMP cyclohydrolase</fullName>
            <shortName evidence="16">PRA-CH</shortName>
            <ecNumber evidence="16">3.5.4.19</ecNumber>
        </recommendedName>
    </domain>
    <domain>
        <recommendedName>
            <fullName evidence="16">Phosphoribosyl-ATP pyrophosphatase</fullName>
            <shortName evidence="16">PRA-PH</shortName>
            <ecNumber evidence="16">3.6.1.31</ecNumber>
        </recommendedName>
    </domain>
</protein>
<accession>A0ABS9VMB2</accession>
<evidence type="ECO:0000256" key="4">
    <source>
        <dbReference type="ARBA" id="ARBA00005169"/>
    </source>
</evidence>
<dbReference type="CDD" id="cd11534">
    <property type="entry name" value="NTP-PPase_HisIE_like"/>
    <property type="match status" value="1"/>
</dbReference>
<evidence type="ECO:0000313" key="18">
    <source>
        <dbReference type="EMBL" id="MCH8616101.1"/>
    </source>
</evidence>
<evidence type="ECO:0000256" key="14">
    <source>
        <dbReference type="ARBA" id="ARBA00023102"/>
    </source>
</evidence>
<evidence type="ECO:0000256" key="5">
    <source>
        <dbReference type="ARBA" id="ARBA00005204"/>
    </source>
</evidence>
<comment type="pathway">
    <text evidence="5 16">Amino-acid biosynthesis; L-histidine biosynthesis; L-histidine from 5-phospho-alpha-D-ribose 1-diphosphate: step 2/9.</text>
</comment>
<keyword evidence="9 16" id="KW-0963">Cytoplasm</keyword>
<dbReference type="Gene3D" id="1.10.287.1080">
    <property type="entry name" value="MazG-like"/>
    <property type="match status" value="1"/>
</dbReference>
<dbReference type="HAMAP" id="MF_01020">
    <property type="entry name" value="HisE"/>
    <property type="match status" value="1"/>
</dbReference>
<proteinExistence type="inferred from homology"/>
<dbReference type="Pfam" id="PF01503">
    <property type="entry name" value="PRA-PH"/>
    <property type="match status" value="1"/>
</dbReference>
<evidence type="ECO:0000256" key="3">
    <source>
        <dbReference type="ARBA" id="ARBA00004496"/>
    </source>
</evidence>
<dbReference type="HAMAP" id="MF_01019">
    <property type="entry name" value="HisIE"/>
    <property type="match status" value="1"/>
</dbReference>
<comment type="pathway">
    <text evidence="4 16">Amino-acid biosynthesis; L-histidine biosynthesis; L-histidine from 5-phospho-alpha-D-ribose 1-diphosphate: step 3/9.</text>
</comment>
<dbReference type="InterPro" id="IPR023019">
    <property type="entry name" value="His_synth_HisIE"/>
</dbReference>
<evidence type="ECO:0000256" key="16">
    <source>
        <dbReference type="HAMAP-Rule" id="MF_01019"/>
    </source>
</evidence>
<comment type="similarity">
    <text evidence="8">Belongs to the PRA-PH family.</text>
</comment>
<dbReference type="NCBIfam" id="NF000768">
    <property type="entry name" value="PRK00051.1"/>
    <property type="match status" value="1"/>
</dbReference>
<dbReference type="NCBIfam" id="NF002747">
    <property type="entry name" value="PRK02759.1"/>
    <property type="match status" value="1"/>
</dbReference>
<comment type="catalytic activity">
    <reaction evidence="1 16">
        <text>1-(5-phospho-beta-D-ribosyl)-5'-AMP + H2O = 1-(5-phospho-beta-D-ribosyl)-5-[(5-phospho-beta-D-ribosylamino)methylideneamino]imidazole-4-carboxamide</text>
        <dbReference type="Rhea" id="RHEA:20049"/>
        <dbReference type="ChEBI" id="CHEBI:15377"/>
        <dbReference type="ChEBI" id="CHEBI:58435"/>
        <dbReference type="ChEBI" id="CHEBI:59457"/>
        <dbReference type="EC" id="3.5.4.19"/>
    </reaction>
</comment>